<reference evidence="1 2" key="1">
    <citation type="journal article" date="2021" name="ISME J.">
        <title>Genomic evolution of the class Acidithiobacillia: deep-branching Proteobacteria living in extreme acidic conditions.</title>
        <authorList>
            <person name="Moya-Beltran A."/>
            <person name="Beard S."/>
            <person name="Rojas-Villalobos C."/>
            <person name="Issotta F."/>
            <person name="Gallardo Y."/>
            <person name="Ulloa R."/>
            <person name="Giaveno A."/>
            <person name="Degli Esposti M."/>
            <person name="Johnson D.B."/>
            <person name="Quatrini R."/>
        </authorList>
    </citation>
    <scope>NUCLEOTIDE SEQUENCE [LARGE SCALE GENOMIC DNA]</scope>
    <source>
        <strain evidence="1 2">GG1-14</strain>
    </source>
</reference>
<proteinExistence type="predicted"/>
<organism evidence="1 2">
    <name type="scientific">Acidithiobacillus montserratensis</name>
    <dbReference type="NCBI Taxonomy" id="2729135"/>
    <lineage>
        <taxon>Bacteria</taxon>
        <taxon>Pseudomonadati</taxon>
        <taxon>Pseudomonadota</taxon>
        <taxon>Acidithiobacillia</taxon>
        <taxon>Acidithiobacillales</taxon>
        <taxon>Acidithiobacillaceae</taxon>
        <taxon>Acidithiobacillus</taxon>
    </lineage>
</organism>
<name>A0ACD5HJ63_9PROT</name>
<dbReference type="EMBL" id="CP127526">
    <property type="protein sequence ID" value="XRI74875.1"/>
    <property type="molecule type" value="Genomic_DNA"/>
</dbReference>
<gene>
    <name evidence="1" type="ORF">HHS34_006680</name>
</gene>
<dbReference type="Proteomes" id="UP001195965">
    <property type="component" value="Chromosome"/>
</dbReference>
<keyword evidence="2" id="KW-1185">Reference proteome</keyword>
<protein>
    <submittedName>
        <fullName evidence="1">BrnT family toxin</fullName>
    </submittedName>
</protein>
<evidence type="ECO:0000313" key="2">
    <source>
        <dbReference type="Proteomes" id="UP001195965"/>
    </source>
</evidence>
<accession>A0ACD5HJ63</accession>
<evidence type="ECO:0000313" key="1">
    <source>
        <dbReference type="EMBL" id="XRI74875.1"/>
    </source>
</evidence>
<sequence length="93" mass="10761">MGYTFEWDTRKAQSNARKHGVTFDEAKSCFHDPWQVAFYDPDHSGDEDRELLIGHSNQGRLLLVSYTLRNDLIRIISARKVTKSEETQYAQGI</sequence>